<dbReference type="PROSITE" id="PS50405">
    <property type="entry name" value="GST_CTER"/>
    <property type="match status" value="1"/>
</dbReference>
<comment type="caution">
    <text evidence="7">The sequence shown here is derived from an EMBL/GenBank/DDBJ whole genome shotgun (WGS) entry which is preliminary data.</text>
</comment>
<dbReference type="InterPro" id="IPR036249">
    <property type="entry name" value="Thioredoxin-like_sf"/>
</dbReference>
<evidence type="ECO:0000256" key="4">
    <source>
        <dbReference type="RuleBase" id="RU003494"/>
    </source>
</evidence>
<dbReference type="SUPFAM" id="SSF52833">
    <property type="entry name" value="Thioredoxin-like"/>
    <property type="match status" value="1"/>
</dbReference>
<evidence type="ECO:0000313" key="8">
    <source>
        <dbReference type="Proteomes" id="UP000055702"/>
    </source>
</evidence>
<dbReference type="InterPro" id="IPR004046">
    <property type="entry name" value="GST_C"/>
</dbReference>
<proteinExistence type="inferred from homology"/>
<evidence type="ECO:0000313" key="7">
    <source>
        <dbReference type="EMBL" id="KVW99874.1"/>
    </source>
</evidence>
<dbReference type="EC" id="2.5.1.18" evidence="1"/>
<evidence type="ECO:0000256" key="2">
    <source>
        <dbReference type="ARBA" id="ARBA00022679"/>
    </source>
</evidence>
<evidence type="ECO:0000256" key="3">
    <source>
        <dbReference type="ARBA" id="ARBA00047960"/>
    </source>
</evidence>
<feature type="domain" description="GST C-terminal" evidence="6">
    <location>
        <begin position="87"/>
        <end position="206"/>
    </location>
</feature>
<dbReference type="PROSITE" id="PS50404">
    <property type="entry name" value="GST_NTER"/>
    <property type="match status" value="1"/>
</dbReference>
<evidence type="ECO:0000256" key="1">
    <source>
        <dbReference type="ARBA" id="ARBA00012452"/>
    </source>
</evidence>
<dbReference type="Pfam" id="PF02798">
    <property type="entry name" value="GST_N"/>
    <property type="match status" value="1"/>
</dbReference>
<dbReference type="CDD" id="cd03046">
    <property type="entry name" value="GST_N_GTT1_like"/>
    <property type="match status" value="1"/>
</dbReference>
<gene>
    <name evidence="7" type="ORF">AWJ07_11270</name>
</gene>
<dbReference type="SFLD" id="SFLDG01150">
    <property type="entry name" value="Main.1:_Beta-like"/>
    <property type="match status" value="1"/>
</dbReference>
<dbReference type="FunFam" id="3.40.30.10:FF:000156">
    <property type="entry name" value="Glutathione S-transferase 1"/>
    <property type="match status" value="1"/>
</dbReference>
<dbReference type="SUPFAM" id="SSF47616">
    <property type="entry name" value="GST C-terminal domain-like"/>
    <property type="match status" value="1"/>
</dbReference>
<dbReference type="GO" id="GO:0004364">
    <property type="term" value="F:glutathione transferase activity"/>
    <property type="evidence" value="ECO:0007669"/>
    <property type="project" value="UniProtKB-EC"/>
</dbReference>
<dbReference type="InterPro" id="IPR040079">
    <property type="entry name" value="Glutathione_S-Trfase"/>
</dbReference>
<feature type="domain" description="GST N-terminal" evidence="5">
    <location>
        <begin position="1"/>
        <end position="81"/>
    </location>
</feature>
<reference evidence="7 8" key="1">
    <citation type="submission" date="2016-01" db="EMBL/GenBank/DDBJ databases">
        <title>Draft genome of the antarctic isolate Shewanella frigidimarina Ag06-30.</title>
        <authorList>
            <person name="Parmeciano Di Noto G."/>
            <person name="Vazquez S."/>
            <person name="Mac Cormack W."/>
            <person name="Iriarte A."/>
            <person name="Quiroga C."/>
        </authorList>
    </citation>
    <scope>NUCLEOTIDE SEQUENCE [LARGE SCALE GENOMIC DNA]</scope>
    <source>
        <strain evidence="7 8">Ag06-30</strain>
    </source>
</reference>
<dbReference type="SFLD" id="SFLDS00019">
    <property type="entry name" value="Glutathione_Transferase_(cytos"/>
    <property type="match status" value="1"/>
</dbReference>
<dbReference type="InterPro" id="IPR010987">
    <property type="entry name" value="Glutathione-S-Trfase_C-like"/>
</dbReference>
<dbReference type="Gene3D" id="3.40.30.10">
    <property type="entry name" value="Glutaredoxin"/>
    <property type="match status" value="1"/>
</dbReference>
<dbReference type="GO" id="GO:0005737">
    <property type="term" value="C:cytoplasm"/>
    <property type="evidence" value="ECO:0007669"/>
    <property type="project" value="UniProtKB-ARBA"/>
</dbReference>
<dbReference type="Gene3D" id="1.20.1050.10">
    <property type="match status" value="1"/>
</dbReference>
<dbReference type="InterPro" id="IPR004045">
    <property type="entry name" value="Glutathione_S-Trfase_N"/>
</dbReference>
<sequence length="206" mass="23081">MIKLHHLNKSRSKRIIWLLEELGVDYELVAYQRDATTFLAPESLKAVHPLGKSPVLEASGYTIAESGAITEYLIQTYGADKLMPALGTADYIDYLQWMHFAESSAALPLLLKIFVKMDGAETRFIGGYADAETAKVISYVNDRLDGKSYLVGNRLSGADIMMSFIAELVGQNGEFDKYPNIAKYYQQLMSHASFKKAMQIEAEHDR</sequence>
<dbReference type="GO" id="GO:0004601">
    <property type="term" value="F:peroxidase activity"/>
    <property type="evidence" value="ECO:0007669"/>
    <property type="project" value="UniProtKB-ARBA"/>
</dbReference>
<name>A0A119CYJ4_SHEFR</name>
<dbReference type="Pfam" id="PF00043">
    <property type="entry name" value="GST_C"/>
    <property type="match status" value="1"/>
</dbReference>
<protein>
    <recommendedName>
        <fullName evidence="1">glutathione transferase</fullName>
        <ecNumber evidence="1">2.5.1.18</ecNumber>
    </recommendedName>
</protein>
<evidence type="ECO:0000259" key="6">
    <source>
        <dbReference type="PROSITE" id="PS50405"/>
    </source>
</evidence>
<comment type="catalytic activity">
    <reaction evidence="3">
        <text>RX + glutathione = an S-substituted glutathione + a halide anion + H(+)</text>
        <dbReference type="Rhea" id="RHEA:16437"/>
        <dbReference type="ChEBI" id="CHEBI:15378"/>
        <dbReference type="ChEBI" id="CHEBI:16042"/>
        <dbReference type="ChEBI" id="CHEBI:17792"/>
        <dbReference type="ChEBI" id="CHEBI:57925"/>
        <dbReference type="ChEBI" id="CHEBI:90779"/>
        <dbReference type="EC" id="2.5.1.18"/>
    </reaction>
</comment>
<evidence type="ECO:0000259" key="5">
    <source>
        <dbReference type="PROSITE" id="PS50404"/>
    </source>
</evidence>
<dbReference type="EMBL" id="LRDC01000090">
    <property type="protein sequence ID" value="KVW99874.1"/>
    <property type="molecule type" value="Genomic_DNA"/>
</dbReference>
<dbReference type="SFLD" id="SFLDG00358">
    <property type="entry name" value="Main_(cytGST)"/>
    <property type="match status" value="1"/>
</dbReference>
<dbReference type="RefSeq" id="WP_059748054.1">
    <property type="nucleotide sequence ID" value="NZ_JBOZPG010000012.1"/>
</dbReference>
<keyword evidence="2 7" id="KW-0808">Transferase</keyword>
<dbReference type="AlphaFoldDB" id="A0A119CYJ4"/>
<accession>A0A119CYJ4</accession>
<dbReference type="PANTHER" id="PTHR44051:SF9">
    <property type="entry name" value="GLUTATHIONE S-TRANSFERASE 1"/>
    <property type="match status" value="1"/>
</dbReference>
<organism evidence="7">
    <name type="scientific">Shewanella frigidimarina</name>
    <dbReference type="NCBI Taxonomy" id="56812"/>
    <lineage>
        <taxon>Bacteria</taxon>
        <taxon>Pseudomonadati</taxon>
        <taxon>Pseudomonadota</taxon>
        <taxon>Gammaproteobacteria</taxon>
        <taxon>Alteromonadales</taxon>
        <taxon>Shewanellaceae</taxon>
        <taxon>Shewanella</taxon>
    </lineage>
</organism>
<dbReference type="PANTHER" id="PTHR44051">
    <property type="entry name" value="GLUTATHIONE S-TRANSFERASE-RELATED"/>
    <property type="match status" value="1"/>
</dbReference>
<comment type="similarity">
    <text evidence="4">Belongs to the GST superfamily.</text>
</comment>
<dbReference type="InterPro" id="IPR036282">
    <property type="entry name" value="Glutathione-S-Trfase_C_sf"/>
</dbReference>
<dbReference type="Proteomes" id="UP000055702">
    <property type="component" value="Unassembled WGS sequence"/>
</dbReference>